<protein>
    <submittedName>
        <fullName evidence="2">Uncharacterized protein</fullName>
    </submittedName>
</protein>
<keyword evidence="3" id="KW-1185">Reference proteome</keyword>
<sequence>MPLSISTLFFFFFLLFNLQPSTSQQQFKSFNTSLSPWLPSQNKTLTSPNSNFTAGFFPIPNSPNLFTFSIWFSKIPHSSDPIIWSISTKLNSSSSLIITQKGLENLFFMMMEI</sequence>
<evidence type="ECO:0000313" key="3">
    <source>
        <dbReference type="Proteomes" id="UP001157006"/>
    </source>
</evidence>
<dbReference type="EMBL" id="OX451738">
    <property type="protein sequence ID" value="CAI8605416.1"/>
    <property type="molecule type" value="Genomic_DNA"/>
</dbReference>
<feature type="chain" id="PRO_5043897662" evidence="1">
    <location>
        <begin position="24"/>
        <end position="113"/>
    </location>
</feature>
<feature type="signal peptide" evidence="1">
    <location>
        <begin position="1"/>
        <end position="23"/>
    </location>
</feature>
<dbReference type="AlphaFoldDB" id="A0AAV1A4Z4"/>
<proteinExistence type="predicted"/>
<accession>A0AAV1A4Z4</accession>
<reference evidence="2 3" key="1">
    <citation type="submission" date="2023-01" db="EMBL/GenBank/DDBJ databases">
        <authorList>
            <person name="Kreplak J."/>
        </authorList>
    </citation>
    <scope>NUCLEOTIDE SEQUENCE [LARGE SCALE GENOMIC DNA]</scope>
</reference>
<gene>
    <name evidence="2" type="ORF">VFH_III182560</name>
</gene>
<evidence type="ECO:0000256" key="1">
    <source>
        <dbReference type="SAM" id="SignalP"/>
    </source>
</evidence>
<name>A0AAV1A4Z4_VICFA</name>
<organism evidence="2 3">
    <name type="scientific">Vicia faba</name>
    <name type="common">Broad bean</name>
    <name type="synonym">Faba vulgaris</name>
    <dbReference type="NCBI Taxonomy" id="3906"/>
    <lineage>
        <taxon>Eukaryota</taxon>
        <taxon>Viridiplantae</taxon>
        <taxon>Streptophyta</taxon>
        <taxon>Embryophyta</taxon>
        <taxon>Tracheophyta</taxon>
        <taxon>Spermatophyta</taxon>
        <taxon>Magnoliopsida</taxon>
        <taxon>eudicotyledons</taxon>
        <taxon>Gunneridae</taxon>
        <taxon>Pentapetalae</taxon>
        <taxon>rosids</taxon>
        <taxon>fabids</taxon>
        <taxon>Fabales</taxon>
        <taxon>Fabaceae</taxon>
        <taxon>Papilionoideae</taxon>
        <taxon>50 kb inversion clade</taxon>
        <taxon>NPAAA clade</taxon>
        <taxon>Hologalegina</taxon>
        <taxon>IRL clade</taxon>
        <taxon>Fabeae</taxon>
        <taxon>Vicia</taxon>
    </lineage>
</organism>
<evidence type="ECO:0000313" key="2">
    <source>
        <dbReference type="EMBL" id="CAI8605416.1"/>
    </source>
</evidence>
<keyword evidence="1" id="KW-0732">Signal</keyword>
<dbReference type="Proteomes" id="UP001157006">
    <property type="component" value="Chromosome 3"/>
</dbReference>